<name>A0A7Y7PSM9_9BACT</name>
<keyword evidence="3" id="KW-1185">Reference proteome</keyword>
<dbReference type="Proteomes" id="UP000565521">
    <property type="component" value="Unassembled WGS sequence"/>
</dbReference>
<evidence type="ECO:0000313" key="3">
    <source>
        <dbReference type="Proteomes" id="UP000565521"/>
    </source>
</evidence>
<protein>
    <submittedName>
        <fullName evidence="2">Uncharacterized protein</fullName>
    </submittedName>
</protein>
<dbReference type="AlphaFoldDB" id="A0A7Y7PSM9"/>
<reference evidence="2 3" key="1">
    <citation type="submission" date="2020-05" db="EMBL/GenBank/DDBJ databases">
        <title>Hymenobacter terrestris sp. nov. and Hymenobacter lapidiphilus sp. nov., isolated from regoliths in Antarctica.</title>
        <authorList>
            <person name="Sedlacek I."/>
            <person name="Pantucek R."/>
            <person name="Zeman M."/>
            <person name="Holochova P."/>
            <person name="Kralova S."/>
            <person name="Stankova E."/>
            <person name="Sedo O."/>
            <person name="Micenkova L."/>
            <person name="Svec P."/>
            <person name="Gupta V."/>
            <person name="Sood U."/>
            <person name="Korpole U.S."/>
            <person name="Lal R."/>
        </authorList>
    </citation>
    <scope>NUCLEOTIDE SEQUENCE [LARGE SCALE GENOMIC DNA]</scope>
    <source>
        <strain evidence="2 3">P5342</strain>
    </source>
</reference>
<proteinExistence type="predicted"/>
<organism evidence="2 3">
    <name type="scientific">Hymenobacter lapidiphilus</name>
    <dbReference type="NCBI Taxonomy" id="2608003"/>
    <lineage>
        <taxon>Bacteria</taxon>
        <taxon>Pseudomonadati</taxon>
        <taxon>Bacteroidota</taxon>
        <taxon>Cytophagia</taxon>
        <taxon>Cytophagales</taxon>
        <taxon>Hymenobacteraceae</taxon>
        <taxon>Hymenobacter</taxon>
    </lineage>
</organism>
<feature type="compositionally biased region" description="Pro residues" evidence="1">
    <location>
        <begin position="95"/>
        <end position="110"/>
    </location>
</feature>
<feature type="region of interest" description="Disordered" evidence="1">
    <location>
        <begin position="90"/>
        <end position="111"/>
    </location>
</feature>
<comment type="caution">
    <text evidence="2">The sequence shown here is derived from an EMBL/GenBank/DDBJ whole genome shotgun (WGS) entry which is preliminary data.</text>
</comment>
<evidence type="ECO:0000256" key="1">
    <source>
        <dbReference type="SAM" id="MobiDB-lite"/>
    </source>
</evidence>
<dbReference type="EMBL" id="JABKAU010000056">
    <property type="protein sequence ID" value="NVO33266.1"/>
    <property type="molecule type" value="Genomic_DNA"/>
</dbReference>
<sequence length="529" mass="55119">MSLTLQLTPGCTGNGVGQLSAYATTAGSPEGLFQLSVQVYYADGTPFGSPQSAATGTANFVFAGLGNGAYYAVATNQDDEVSAQVPATIDCTPDPNQPTDPPDPNNPVPPGQRIANYCSQDVAGQRVGIYFDAATSAVGVHFTTDAACGTGPDAARPADGDTLYEACQGTTLRQVFYRATDDAEYVATVNSPECGYVPPDPGAVVGCMDASANNFNPAATQADNSLCTYDADPLTLLAPPADWAPAHLPVLLILQALPDPATPALPRKVLVAIDTYQGGAWVPIGTMRRVAGADNSVSFNLSEWLKARFAITPPVAGLDAALSVRYRVRAGFVGEFSGALNAASQRYATGPLHAVNGAAVNGGLGSYLSDLLPLPEGYDYLLSKIGAEGVSNGPAQPAPTGPACPLYPVRLLWLNQRGGWSSWVFGGRHEAGTSTEGGTSWTDAAGARRYASRGTVRPELAVYSDRLPPTLAAAIRGVRRSIQVFVLPATGPAVPVLVAEGSYRDYREGDKTHTVDFTLTYPALPTQTQ</sequence>
<dbReference type="RefSeq" id="WP_176910075.1">
    <property type="nucleotide sequence ID" value="NZ_JABKAU010000056.1"/>
</dbReference>
<accession>A0A7Y7PSM9</accession>
<gene>
    <name evidence="2" type="ORF">HW554_18825</name>
</gene>
<evidence type="ECO:0000313" key="2">
    <source>
        <dbReference type="EMBL" id="NVO33266.1"/>
    </source>
</evidence>